<evidence type="ECO:0000313" key="5">
    <source>
        <dbReference type="EMBL" id="OHS95851.1"/>
    </source>
</evidence>
<evidence type="ECO:0000313" key="6">
    <source>
        <dbReference type="Proteomes" id="UP000179807"/>
    </source>
</evidence>
<dbReference type="InterPro" id="IPR002048">
    <property type="entry name" value="EF_hand_dom"/>
</dbReference>
<gene>
    <name evidence="5" type="ORF">TRFO_10250</name>
</gene>
<name>A0A1J4JDV0_9EUKA</name>
<keyword evidence="3" id="KW-0106">Calcium</keyword>
<feature type="domain" description="EF-hand" evidence="4">
    <location>
        <begin position="90"/>
        <end position="125"/>
    </location>
</feature>
<dbReference type="VEuPathDB" id="TrichDB:TRFO_10250"/>
<dbReference type="PANTHER" id="PTHR23055">
    <property type="entry name" value="CALCIUM BINDING PROTEINS"/>
    <property type="match status" value="1"/>
</dbReference>
<feature type="domain" description="EF-hand" evidence="4">
    <location>
        <begin position="130"/>
        <end position="161"/>
    </location>
</feature>
<dbReference type="InterPro" id="IPR018247">
    <property type="entry name" value="EF_Hand_1_Ca_BS"/>
</dbReference>
<dbReference type="CDD" id="cd00051">
    <property type="entry name" value="EFh"/>
    <property type="match status" value="1"/>
</dbReference>
<evidence type="ECO:0000256" key="3">
    <source>
        <dbReference type="ARBA" id="ARBA00022837"/>
    </source>
</evidence>
<sequence length="172" mass="20492">MEKIQISFNVQKFDEQYLKYLEQEFSKYDKDKSGRLEKEEFIVWLVEGGTKRKIAKHIFYVVDSNHDGHLSFEDFKNYAVLQQNLIIKGQTKEYAKMVFDAVDVDKKGKLNKKQFKKFMKIMSTPVKRYKLSHVFKSYDTDNNGTIEFDEISRMIDFKNHLLLVSEECMESQ</sequence>
<feature type="domain" description="EF-hand" evidence="4">
    <location>
        <begin position="53"/>
        <end position="85"/>
    </location>
</feature>
<dbReference type="EMBL" id="MLAK01001215">
    <property type="protein sequence ID" value="OHS95851.1"/>
    <property type="molecule type" value="Genomic_DNA"/>
</dbReference>
<dbReference type="SMART" id="SM00054">
    <property type="entry name" value="EFh"/>
    <property type="match status" value="4"/>
</dbReference>
<dbReference type="RefSeq" id="XP_068348988.1">
    <property type="nucleotide sequence ID" value="XM_068495333.1"/>
</dbReference>
<dbReference type="InterPro" id="IPR028846">
    <property type="entry name" value="Recoverin"/>
</dbReference>
<dbReference type="Gene3D" id="1.10.238.10">
    <property type="entry name" value="EF-hand"/>
    <property type="match status" value="2"/>
</dbReference>
<dbReference type="GO" id="GO:0005509">
    <property type="term" value="F:calcium ion binding"/>
    <property type="evidence" value="ECO:0007669"/>
    <property type="project" value="InterPro"/>
</dbReference>
<dbReference type="SUPFAM" id="SSF47473">
    <property type="entry name" value="EF-hand"/>
    <property type="match status" value="1"/>
</dbReference>
<accession>A0A1J4JDV0</accession>
<evidence type="ECO:0000256" key="1">
    <source>
        <dbReference type="ARBA" id="ARBA00022723"/>
    </source>
</evidence>
<dbReference type="InterPro" id="IPR011992">
    <property type="entry name" value="EF-hand-dom_pair"/>
</dbReference>
<reference evidence="5" key="1">
    <citation type="submission" date="2016-10" db="EMBL/GenBank/DDBJ databases">
        <authorList>
            <person name="Benchimol M."/>
            <person name="Almeida L.G."/>
            <person name="Vasconcelos A.T."/>
            <person name="Perreira-Neves A."/>
            <person name="Rosa I.A."/>
            <person name="Tasca T."/>
            <person name="Bogo M.R."/>
            <person name="de Souza W."/>
        </authorList>
    </citation>
    <scope>NUCLEOTIDE SEQUENCE [LARGE SCALE GENOMIC DNA]</scope>
    <source>
        <strain evidence="5">K</strain>
    </source>
</reference>
<evidence type="ECO:0000256" key="2">
    <source>
        <dbReference type="ARBA" id="ARBA00022737"/>
    </source>
</evidence>
<keyword evidence="2" id="KW-0677">Repeat</keyword>
<dbReference type="PROSITE" id="PS00018">
    <property type="entry name" value="EF_HAND_1"/>
    <property type="match status" value="3"/>
</dbReference>
<dbReference type="Proteomes" id="UP000179807">
    <property type="component" value="Unassembled WGS sequence"/>
</dbReference>
<protein>
    <submittedName>
        <fullName evidence="5">EF hand family protein</fullName>
    </submittedName>
</protein>
<organism evidence="5 6">
    <name type="scientific">Tritrichomonas foetus</name>
    <dbReference type="NCBI Taxonomy" id="1144522"/>
    <lineage>
        <taxon>Eukaryota</taxon>
        <taxon>Metamonada</taxon>
        <taxon>Parabasalia</taxon>
        <taxon>Tritrichomonadida</taxon>
        <taxon>Tritrichomonadidae</taxon>
        <taxon>Tritrichomonas</taxon>
    </lineage>
</organism>
<comment type="caution">
    <text evidence="5">The sequence shown here is derived from an EMBL/GenBank/DDBJ whole genome shotgun (WGS) entry which is preliminary data.</text>
</comment>
<keyword evidence="6" id="KW-1185">Reference proteome</keyword>
<evidence type="ECO:0000259" key="4">
    <source>
        <dbReference type="PROSITE" id="PS50222"/>
    </source>
</evidence>
<feature type="domain" description="EF-hand" evidence="4">
    <location>
        <begin position="16"/>
        <end position="51"/>
    </location>
</feature>
<dbReference type="GeneID" id="94830037"/>
<dbReference type="PROSITE" id="PS50222">
    <property type="entry name" value="EF_HAND_2"/>
    <property type="match status" value="4"/>
</dbReference>
<keyword evidence="1" id="KW-0479">Metal-binding</keyword>
<proteinExistence type="predicted"/>
<dbReference type="Pfam" id="PF13499">
    <property type="entry name" value="EF-hand_7"/>
    <property type="match status" value="2"/>
</dbReference>
<dbReference type="OrthoDB" id="26525at2759"/>
<dbReference type="AlphaFoldDB" id="A0A1J4JDV0"/>